<comment type="subcellular location">
    <subcellularLocation>
        <location evidence="1 5">Cytoplasm</location>
    </subcellularLocation>
</comment>
<comment type="similarity">
    <text evidence="2 5">Belongs to the RecX family.</text>
</comment>
<evidence type="ECO:0000256" key="2">
    <source>
        <dbReference type="ARBA" id="ARBA00009695"/>
    </source>
</evidence>
<name>A0A372JSA6_9ACTN</name>
<dbReference type="OrthoDB" id="5244465at2"/>
<dbReference type="PANTHER" id="PTHR33602:SF1">
    <property type="entry name" value="REGULATORY PROTEIN RECX FAMILY PROTEIN"/>
    <property type="match status" value="1"/>
</dbReference>
<gene>
    <name evidence="5" type="primary">recX</name>
    <name evidence="10" type="ORF">DZF91_04490</name>
</gene>
<dbReference type="InterPro" id="IPR053926">
    <property type="entry name" value="RecX_HTH_1st"/>
</dbReference>
<evidence type="ECO:0000259" key="8">
    <source>
        <dbReference type="Pfam" id="PF21981"/>
    </source>
</evidence>
<dbReference type="InterPro" id="IPR053924">
    <property type="entry name" value="RecX_HTH_2nd"/>
</dbReference>
<feature type="compositionally biased region" description="Low complexity" evidence="6">
    <location>
        <begin position="47"/>
        <end position="65"/>
    </location>
</feature>
<evidence type="ECO:0000313" key="11">
    <source>
        <dbReference type="Proteomes" id="UP000261811"/>
    </source>
</evidence>
<dbReference type="EMBL" id="QURH01000095">
    <property type="protein sequence ID" value="RFU42830.1"/>
    <property type="molecule type" value="Genomic_DNA"/>
</dbReference>
<keyword evidence="4 5" id="KW-0963">Cytoplasm</keyword>
<dbReference type="InterPro" id="IPR003783">
    <property type="entry name" value="Regulatory_RecX"/>
</dbReference>
<dbReference type="Pfam" id="PF21981">
    <property type="entry name" value="RecX_HTH3"/>
    <property type="match status" value="1"/>
</dbReference>
<protein>
    <recommendedName>
        <fullName evidence="3 5">Regulatory protein RecX</fullName>
    </recommendedName>
</protein>
<dbReference type="AlphaFoldDB" id="A0A372JSA6"/>
<evidence type="ECO:0000256" key="3">
    <source>
        <dbReference type="ARBA" id="ARBA00018111"/>
    </source>
</evidence>
<comment type="caution">
    <text evidence="10">The sequence shown here is derived from an EMBL/GenBank/DDBJ whole genome shotgun (WGS) entry which is preliminary data.</text>
</comment>
<evidence type="ECO:0000256" key="1">
    <source>
        <dbReference type="ARBA" id="ARBA00004496"/>
    </source>
</evidence>
<reference evidence="10 11" key="1">
    <citation type="submission" date="2018-08" db="EMBL/GenBank/DDBJ databases">
        <title>Actinomadura jelena sp. nov., a novel Actinomycete isolated from soil in Chad.</title>
        <authorList>
            <person name="Shi L."/>
        </authorList>
    </citation>
    <scope>NUCLEOTIDE SEQUENCE [LARGE SCALE GENOMIC DNA]</scope>
    <source>
        <strain evidence="10 11">NEAU-G17</strain>
    </source>
</reference>
<feature type="region of interest" description="Disordered" evidence="6">
    <location>
        <begin position="1"/>
        <end position="234"/>
    </location>
</feature>
<organism evidence="10 11">
    <name type="scientific">Actinomadura logoneensis</name>
    <dbReference type="NCBI Taxonomy" id="2293572"/>
    <lineage>
        <taxon>Bacteria</taxon>
        <taxon>Bacillati</taxon>
        <taxon>Actinomycetota</taxon>
        <taxon>Actinomycetes</taxon>
        <taxon>Streptosporangiales</taxon>
        <taxon>Thermomonosporaceae</taxon>
        <taxon>Actinomadura</taxon>
    </lineage>
</organism>
<feature type="domain" description="RecX third three-helical" evidence="8">
    <location>
        <begin position="332"/>
        <end position="377"/>
    </location>
</feature>
<evidence type="ECO:0000256" key="6">
    <source>
        <dbReference type="SAM" id="MobiDB-lite"/>
    </source>
</evidence>
<dbReference type="Gene3D" id="1.10.10.10">
    <property type="entry name" value="Winged helix-like DNA-binding domain superfamily/Winged helix DNA-binding domain"/>
    <property type="match status" value="2"/>
</dbReference>
<dbReference type="InterPro" id="IPR053925">
    <property type="entry name" value="RecX_HTH_3rd"/>
</dbReference>
<dbReference type="HAMAP" id="MF_01114">
    <property type="entry name" value="RecX"/>
    <property type="match status" value="1"/>
</dbReference>
<accession>A0A372JSA6</accession>
<evidence type="ECO:0000259" key="7">
    <source>
        <dbReference type="Pfam" id="PF02631"/>
    </source>
</evidence>
<evidence type="ECO:0000256" key="4">
    <source>
        <dbReference type="ARBA" id="ARBA00022490"/>
    </source>
</evidence>
<feature type="domain" description="RecX second three-helical" evidence="7">
    <location>
        <begin position="283"/>
        <end position="323"/>
    </location>
</feature>
<dbReference type="PANTHER" id="PTHR33602">
    <property type="entry name" value="REGULATORY PROTEIN RECX FAMILY PROTEIN"/>
    <property type="match status" value="1"/>
</dbReference>
<dbReference type="GO" id="GO:0005737">
    <property type="term" value="C:cytoplasm"/>
    <property type="evidence" value="ECO:0007669"/>
    <property type="project" value="UniProtKB-SubCell"/>
</dbReference>
<dbReference type="GO" id="GO:0006282">
    <property type="term" value="P:regulation of DNA repair"/>
    <property type="evidence" value="ECO:0007669"/>
    <property type="project" value="UniProtKB-UniRule"/>
</dbReference>
<dbReference type="Pfam" id="PF21982">
    <property type="entry name" value="RecX_HTH1"/>
    <property type="match status" value="1"/>
</dbReference>
<dbReference type="Proteomes" id="UP000261811">
    <property type="component" value="Unassembled WGS sequence"/>
</dbReference>
<dbReference type="InterPro" id="IPR036388">
    <property type="entry name" value="WH-like_DNA-bd_sf"/>
</dbReference>
<evidence type="ECO:0000259" key="9">
    <source>
        <dbReference type="Pfam" id="PF21982"/>
    </source>
</evidence>
<dbReference type="Pfam" id="PF02631">
    <property type="entry name" value="RecX_HTH2"/>
    <property type="match status" value="1"/>
</dbReference>
<evidence type="ECO:0000313" key="10">
    <source>
        <dbReference type="EMBL" id="RFU42830.1"/>
    </source>
</evidence>
<feature type="compositionally biased region" description="Basic and acidic residues" evidence="6">
    <location>
        <begin position="204"/>
        <end position="234"/>
    </location>
</feature>
<feature type="compositionally biased region" description="Basic and acidic residues" evidence="6">
    <location>
        <begin position="75"/>
        <end position="93"/>
    </location>
</feature>
<proteinExistence type="inferred from homology"/>
<keyword evidence="11" id="KW-1185">Reference proteome</keyword>
<comment type="function">
    <text evidence="5">Modulates RecA activity.</text>
</comment>
<evidence type="ECO:0000256" key="5">
    <source>
        <dbReference type="HAMAP-Rule" id="MF_01114"/>
    </source>
</evidence>
<feature type="domain" description="RecX first three-helical" evidence="9">
    <location>
        <begin position="237"/>
        <end position="275"/>
    </location>
</feature>
<sequence length="398" mass="42645">MIPAGPSEDGPGKNDPSKGDPGADELSTRGRSESGTSESPAGGNGPRAKASGSSRRSAAVSAPSSDARRQSAPRPAERDDTSGVRPVGDERGDGGSAQWTRPTGDEQVPGRGEGGHPAEYQHGGAEVASPGSAEGLEQPEPGEARPRRASGRKGASSSRTKKPFGGSTTSWGAGDTPEGRRRGRKGTRRDASQDERESEYESGGEGRTRRSGEFDAGSRDADGGAREREAADPEARAREICLRLLTGSPRTRAQLADALRRKDIPDEVADHVLGRFTDVGLIDDEAFAQMWVRSRHAGRGLGRRALAAELRQRGVDREIVNEAVETLDSEQEERRARELVMRKLSSTRGVERTKRVRRLVGMLARKGYPPGMAYRVVKDALESEGADTEDFPDTWDAD</sequence>